<evidence type="ECO:0000313" key="2">
    <source>
        <dbReference type="EMBL" id="TGL59773.1"/>
    </source>
</evidence>
<organism evidence="2 3">
    <name type="scientific">Leptospira ognonensis</name>
    <dbReference type="NCBI Taxonomy" id="2484945"/>
    <lineage>
        <taxon>Bacteria</taxon>
        <taxon>Pseudomonadati</taxon>
        <taxon>Spirochaetota</taxon>
        <taxon>Spirochaetia</taxon>
        <taxon>Leptospirales</taxon>
        <taxon>Leptospiraceae</taxon>
        <taxon>Leptospira</taxon>
    </lineage>
</organism>
<feature type="chain" id="PRO_5020212234" evidence="1">
    <location>
        <begin position="23"/>
        <end position="220"/>
    </location>
</feature>
<keyword evidence="1" id="KW-0732">Signal</keyword>
<dbReference type="Proteomes" id="UP000297693">
    <property type="component" value="Unassembled WGS sequence"/>
</dbReference>
<dbReference type="EMBL" id="RQGD01000023">
    <property type="protein sequence ID" value="TGL59773.1"/>
    <property type="molecule type" value="Genomic_DNA"/>
</dbReference>
<keyword evidence="3" id="KW-1185">Reference proteome</keyword>
<gene>
    <name evidence="2" type="ORF">EHQ58_08090</name>
</gene>
<protein>
    <submittedName>
        <fullName evidence="2">Uncharacterized protein</fullName>
    </submittedName>
</protein>
<accession>A0A4R9K222</accession>
<sequence>MKTPLQLLLNSILLICAVSAPAETAHSEREKLLDKEILSLYKELSRARELLSYENIISLPNNTTVNFIGKYPNRTGVRIRKFLVDTDPGNKSKMRTSDEKSILLEFNGTTLSKIEISVITEDVQIQQKTKTRILDLTPLDDNVNDMELNFNGLDGSNKFLLSDLSNDPSKSERNDFKKDFYIKFLLDFHSQISSILASQKERGLKGQKNMLQQLNGSLKY</sequence>
<reference evidence="2" key="1">
    <citation type="journal article" date="2019" name="PLoS Negl. Trop. Dis.">
        <title>Revisiting the worldwide diversity of Leptospira species in the environment.</title>
        <authorList>
            <person name="Vincent A.T."/>
            <person name="Schiettekatte O."/>
            <person name="Bourhy P."/>
            <person name="Veyrier F.J."/>
            <person name="Picardeau M."/>
        </authorList>
    </citation>
    <scope>NUCLEOTIDE SEQUENCE [LARGE SCALE GENOMIC DNA]</scope>
    <source>
        <strain evidence="2">201702476</strain>
    </source>
</reference>
<comment type="caution">
    <text evidence="2">The sequence shown here is derived from an EMBL/GenBank/DDBJ whole genome shotgun (WGS) entry which is preliminary data.</text>
</comment>
<evidence type="ECO:0000256" key="1">
    <source>
        <dbReference type="SAM" id="SignalP"/>
    </source>
</evidence>
<name>A0A4R9K222_9LEPT</name>
<dbReference type="AlphaFoldDB" id="A0A4R9K222"/>
<dbReference type="NCBIfam" id="NF047547">
    <property type="entry name" value="LIC_12096_fam"/>
    <property type="match status" value="1"/>
</dbReference>
<dbReference type="OrthoDB" id="345246at2"/>
<feature type="signal peptide" evidence="1">
    <location>
        <begin position="1"/>
        <end position="22"/>
    </location>
</feature>
<proteinExistence type="predicted"/>
<evidence type="ECO:0000313" key="3">
    <source>
        <dbReference type="Proteomes" id="UP000297693"/>
    </source>
</evidence>